<keyword evidence="7" id="KW-0904">Protein phosphatase</keyword>
<evidence type="ECO:0000256" key="2">
    <source>
        <dbReference type="ARBA" id="ARBA00013064"/>
    </source>
</evidence>
<evidence type="ECO:0000259" key="9">
    <source>
        <dbReference type="PROSITE" id="PS50056"/>
    </source>
</evidence>
<dbReference type="PROSITE" id="PS01360">
    <property type="entry name" value="ZF_MYND_1"/>
    <property type="match status" value="1"/>
</dbReference>
<dbReference type="GO" id="GO:0005737">
    <property type="term" value="C:cytoplasm"/>
    <property type="evidence" value="ECO:0007669"/>
    <property type="project" value="TreeGrafter"/>
</dbReference>
<dbReference type="SMART" id="SM00195">
    <property type="entry name" value="DSPc"/>
    <property type="match status" value="1"/>
</dbReference>
<evidence type="ECO:0000256" key="7">
    <source>
        <dbReference type="ARBA" id="ARBA00022912"/>
    </source>
</evidence>
<accession>A0A8S1LD18</accession>
<dbReference type="InterPro" id="IPR000340">
    <property type="entry name" value="Dual-sp_phosphatase_cat-dom"/>
</dbReference>
<dbReference type="Pfam" id="PF00782">
    <property type="entry name" value="DSPc"/>
    <property type="match status" value="1"/>
</dbReference>
<evidence type="ECO:0000256" key="6">
    <source>
        <dbReference type="ARBA" id="ARBA00022833"/>
    </source>
</evidence>
<evidence type="ECO:0000256" key="1">
    <source>
        <dbReference type="ARBA" id="ARBA00008601"/>
    </source>
</evidence>
<evidence type="ECO:0000256" key="4">
    <source>
        <dbReference type="ARBA" id="ARBA00022771"/>
    </source>
</evidence>
<keyword evidence="5" id="KW-0378">Hydrolase</keyword>
<dbReference type="AlphaFoldDB" id="A0A8S1LD18"/>
<name>A0A8S1LD18_PARPR</name>
<feature type="domain" description="Tyrosine-protein phosphatase" evidence="8">
    <location>
        <begin position="366"/>
        <end position="500"/>
    </location>
</feature>
<dbReference type="PANTHER" id="PTHR10159:SF521">
    <property type="entry name" value="LEUCINE RICH REPEAT AND PHOSPHATASE DOMAIN CONTAINING PROTEIN"/>
    <property type="match status" value="1"/>
</dbReference>
<dbReference type="InterPro" id="IPR002893">
    <property type="entry name" value="Znf_MYND"/>
</dbReference>
<gene>
    <name evidence="11" type="ORF">PPRIM_AZ9-3.1.T0340320</name>
</gene>
<reference evidence="11" key="1">
    <citation type="submission" date="2021-01" db="EMBL/GenBank/DDBJ databases">
        <authorList>
            <consortium name="Genoscope - CEA"/>
            <person name="William W."/>
        </authorList>
    </citation>
    <scope>NUCLEOTIDE SEQUENCE</scope>
</reference>
<comment type="caution">
    <text evidence="11">The sequence shown here is derived from an EMBL/GenBank/DDBJ whole genome shotgun (WGS) entry which is preliminary data.</text>
</comment>
<dbReference type="InterPro" id="IPR016130">
    <property type="entry name" value="Tyr_Pase_AS"/>
</dbReference>
<evidence type="ECO:0000313" key="12">
    <source>
        <dbReference type="Proteomes" id="UP000688137"/>
    </source>
</evidence>
<dbReference type="InterPro" id="IPR020422">
    <property type="entry name" value="TYR_PHOSPHATASE_DUAL_dom"/>
</dbReference>
<dbReference type="EMBL" id="CAJJDM010000033">
    <property type="protein sequence ID" value="CAD8063433.1"/>
    <property type="molecule type" value="Genomic_DNA"/>
</dbReference>
<evidence type="ECO:0000259" key="10">
    <source>
        <dbReference type="PROSITE" id="PS51283"/>
    </source>
</evidence>
<dbReference type="InterPro" id="IPR006615">
    <property type="entry name" value="Pept_C19_DUSP"/>
</dbReference>
<protein>
    <recommendedName>
        <fullName evidence="2">protein-tyrosine-phosphatase</fullName>
        <ecNumber evidence="2">3.1.3.48</ecNumber>
    </recommendedName>
</protein>
<dbReference type="GO" id="GO:0004725">
    <property type="term" value="F:protein tyrosine phosphatase activity"/>
    <property type="evidence" value="ECO:0007669"/>
    <property type="project" value="UniProtKB-EC"/>
</dbReference>
<evidence type="ECO:0000313" key="11">
    <source>
        <dbReference type="EMBL" id="CAD8063433.1"/>
    </source>
</evidence>
<dbReference type="GO" id="GO:0043409">
    <property type="term" value="P:negative regulation of MAPK cascade"/>
    <property type="evidence" value="ECO:0007669"/>
    <property type="project" value="TreeGrafter"/>
</dbReference>
<dbReference type="Proteomes" id="UP000688137">
    <property type="component" value="Unassembled WGS sequence"/>
</dbReference>
<keyword evidence="3" id="KW-0479">Metal-binding</keyword>
<evidence type="ECO:0000256" key="3">
    <source>
        <dbReference type="ARBA" id="ARBA00022723"/>
    </source>
</evidence>
<dbReference type="PROSITE" id="PS51283">
    <property type="entry name" value="DUSP"/>
    <property type="match status" value="1"/>
</dbReference>
<dbReference type="GO" id="GO:0004843">
    <property type="term" value="F:cysteine-type deubiquitinase activity"/>
    <property type="evidence" value="ECO:0007669"/>
    <property type="project" value="InterPro"/>
</dbReference>
<comment type="similarity">
    <text evidence="1">Belongs to the protein-tyrosine phosphatase family. Non-receptor class dual specificity subfamily.</text>
</comment>
<keyword evidence="6" id="KW-0862">Zinc</keyword>
<evidence type="ECO:0000256" key="5">
    <source>
        <dbReference type="ARBA" id="ARBA00022801"/>
    </source>
</evidence>
<dbReference type="PROSITE" id="PS50054">
    <property type="entry name" value="TYR_PHOSPHATASE_DUAL"/>
    <property type="match status" value="1"/>
</dbReference>
<feature type="domain" description="Tyrosine specific protein phosphatases" evidence="9">
    <location>
        <begin position="425"/>
        <end position="482"/>
    </location>
</feature>
<dbReference type="PROSITE" id="PS50056">
    <property type="entry name" value="TYR_PHOSPHATASE_2"/>
    <property type="match status" value="1"/>
</dbReference>
<dbReference type="InterPro" id="IPR000387">
    <property type="entry name" value="Tyr_Pase_dom"/>
</dbReference>
<dbReference type="CDD" id="cd14498">
    <property type="entry name" value="DSP"/>
    <property type="match status" value="1"/>
</dbReference>
<organism evidence="11 12">
    <name type="scientific">Paramecium primaurelia</name>
    <dbReference type="NCBI Taxonomy" id="5886"/>
    <lineage>
        <taxon>Eukaryota</taxon>
        <taxon>Sar</taxon>
        <taxon>Alveolata</taxon>
        <taxon>Ciliophora</taxon>
        <taxon>Intramacronucleata</taxon>
        <taxon>Oligohymenophorea</taxon>
        <taxon>Peniculida</taxon>
        <taxon>Parameciidae</taxon>
        <taxon>Paramecium</taxon>
    </lineage>
</organism>
<proteinExistence type="inferred from homology"/>
<keyword evidence="12" id="KW-1185">Reference proteome</keyword>
<dbReference type="Pfam" id="PF06337">
    <property type="entry name" value="DUSP"/>
    <property type="match status" value="1"/>
</dbReference>
<feature type="domain" description="DUSP" evidence="10">
    <location>
        <begin position="1"/>
        <end position="115"/>
    </location>
</feature>
<dbReference type="PANTHER" id="PTHR10159">
    <property type="entry name" value="DUAL SPECIFICITY PROTEIN PHOSPHATASE"/>
    <property type="match status" value="1"/>
</dbReference>
<evidence type="ECO:0000259" key="8">
    <source>
        <dbReference type="PROSITE" id="PS50054"/>
    </source>
</evidence>
<keyword evidence="4" id="KW-0863">Zinc-finger</keyword>
<dbReference type="PROSITE" id="PS00383">
    <property type="entry name" value="TYR_PHOSPHATASE_1"/>
    <property type="match status" value="1"/>
</dbReference>
<dbReference type="EC" id="3.1.3.48" evidence="2"/>
<sequence>MNDFAKFKESRKRGIDEFHTSQDMNYYIISKKWLEEWIESEEKGQKLNNSTCVNSDLLLSKPQTIFKYDPIQTHKWNKIMLPNLQEGVDYEILDQATWEIIARKFHVTTIERDATIINGMKQVNVNLVPLNLVIVFPSSLRKFNQEKSAKHIQGDQYVSRTYKLSSFIELLERTLKTVTTYNFHRHDVIRLYKCPLGMTMAEIEKYITEEIKSLGTNDDVVFEFKDAEYLDPNKYETIEDCQIASGQIILGDFKELSKNWVIKHPNFIMEGKCEGCSNFKVLQFPCDCKKLSYCTEECKKRDEAYHLPRCQSSLCILCFQASNIKNTDLPVCQSCLNYQASSLEHFENEIDKIHQSDQIKQDESSSISEIVPNKLYLGNYIAAKNKKLLQKYKITDILICGDFLKQKFPQDFKYHQIMIQDSLNQSIIEYLDETFNFIDQAQNVFVHCAAGINRSPAIVCAYLMKKNKWNYDKAFEFVKERRSIINKQTNFANQLNLYQY</sequence>
<dbReference type="GO" id="GO:0008270">
    <property type="term" value="F:zinc ion binding"/>
    <property type="evidence" value="ECO:0007669"/>
    <property type="project" value="UniProtKB-KW"/>
</dbReference>